<feature type="compositionally biased region" description="Polar residues" evidence="1">
    <location>
        <begin position="2890"/>
        <end position="2901"/>
    </location>
</feature>
<dbReference type="PANTHER" id="PTHR33487">
    <property type="entry name" value="CILIA- AND FLAGELLA-ASSOCIATED PROTEIN 54"/>
    <property type="match status" value="1"/>
</dbReference>
<feature type="region of interest" description="Disordered" evidence="1">
    <location>
        <begin position="2965"/>
        <end position="3017"/>
    </location>
</feature>
<evidence type="ECO:0000313" key="3">
    <source>
        <dbReference type="Proteomes" id="UP000041254"/>
    </source>
</evidence>
<feature type="region of interest" description="Disordered" evidence="1">
    <location>
        <begin position="395"/>
        <end position="471"/>
    </location>
</feature>
<dbReference type="InParanoid" id="A0A0G4F013"/>
<name>A0A0G4F013_VITBC</name>
<gene>
    <name evidence="2" type="ORF">Vbra_5509</name>
</gene>
<feature type="region of interest" description="Disordered" evidence="1">
    <location>
        <begin position="1990"/>
        <end position="2032"/>
    </location>
</feature>
<feature type="compositionally biased region" description="Basic and acidic residues" evidence="1">
    <location>
        <begin position="850"/>
        <end position="860"/>
    </location>
</feature>
<feature type="compositionally biased region" description="Low complexity" evidence="1">
    <location>
        <begin position="2394"/>
        <end position="2407"/>
    </location>
</feature>
<feature type="compositionally biased region" description="Acidic residues" evidence="1">
    <location>
        <begin position="1881"/>
        <end position="1904"/>
    </location>
</feature>
<feature type="region of interest" description="Disordered" evidence="1">
    <location>
        <begin position="2136"/>
        <end position="2215"/>
    </location>
</feature>
<feature type="region of interest" description="Disordered" evidence="1">
    <location>
        <begin position="327"/>
        <end position="366"/>
    </location>
</feature>
<feature type="compositionally biased region" description="Polar residues" evidence="1">
    <location>
        <begin position="2669"/>
        <end position="2680"/>
    </location>
</feature>
<evidence type="ECO:0000313" key="2">
    <source>
        <dbReference type="EMBL" id="CEM04430.1"/>
    </source>
</evidence>
<feature type="region of interest" description="Disordered" evidence="1">
    <location>
        <begin position="1862"/>
        <end position="1914"/>
    </location>
</feature>
<feature type="compositionally biased region" description="Low complexity" evidence="1">
    <location>
        <begin position="341"/>
        <end position="351"/>
    </location>
</feature>
<feature type="region of interest" description="Disordered" evidence="1">
    <location>
        <begin position="850"/>
        <end position="886"/>
    </location>
</feature>
<proteinExistence type="predicted"/>
<organism evidence="2 3">
    <name type="scientific">Vitrella brassicaformis (strain CCMP3155)</name>
    <dbReference type="NCBI Taxonomy" id="1169540"/>
    <lineage>
        <taxon>Eukaryota</taxon>
        <taxon>Sar</taxon>
        <taxon>Alveolata</taxon>
        <taxon>Colpodellida</taxon>
        <taxon>Vitrellaceae</taxon>
        <taxon>Vitrella</taxon>
    </lineage>
</organism>
<accession>A0A0G4F013</accession>
<feature type="region of interest" description="Disordered" evidence="1">
    <location>
        <begin position="3087"/>
        <end position="3109"/>
    </location>
</feature>
<feature type="compositionally biased region" description="Basic and acidic residues" evidence="1">
    <location>
        <begin position="2192"/>
        <end position="2207"/>
    </location>
</feature>
<feature type="compositionally biased region" description="Basic and acidic residues" evidence="1">
    <location>
        <begin position="461"/>
        <end position="471"/>
    </location>
</feature>
<feature type="compositionally biased region" description="Pro residues" evidence="1">
    <location>
        <begin position="2973"/>
        <end position="2982"/>
    </location>
</feature>
<protein>
    <submittedName>
        <fullName evidence="2">Uncharacterized protein</fullName>
    </submittedName>
</protein>
<feature type="region of interest" description="Disordered" evidence="1">
    <location>
        <begin position="2890"/>
        <end position="2933"/>
    </location>
</feature>
<feature type="region of interest" description="Disordered" evidence="1">
    <location>
        <begin position="508"/>
        <end position="533"/>
    </location>
</feature>
<feature type="compositionally biased region" description="Low complexity" evidence="1">
    <location>
        <begin position="1990"/>
        <end position="2000"/>
    </location>
</feature>
<keyword evidence="3" id="KW-1185">Reference proteome</keyword>
<feature type="region of interest" description="Disordered" evidence="1">
    <location>
        <begin position="2088"/>
        <end position="2109"/>
    </location>
</feature>
<feature type="compositionally biased region" description="Pro residues" evidence="1">
    <location>
        <begin position="606"/>
        <end position="637"/>
    </location>
</feature>
<dbReference type="GO" id="GO:0060271">
    <property type="term" value="P:cilium assembly"/>
    <property type="evidence" value="ECO:0007669"/>
    <property type="project" value="TreeGrafter"/>
</dbReference>
<dbReference type="OrthoDB" id="347018at2759"/>
<dbReference type="VEuPathDB" id="CryptoDB:Vbra_5509"/>
<dbReference type="Proteomes" id="UP000041254">
    <property type="component" value="Unassembled WGS sequence"/>
</dbReference>
<feature type="compositionally biased region" description="Low complexity" evidence="1">
    <location>
        <begin position="2800"/>
        <end position="2827"/>
    </location>
</feature>
<dbReference type="EMBL" id="CDMY01000351">
    <property type="protein sequence ID" value="CEM04430.1"/>
    <property type="molecule type" value="Genomic_DNA"/>
</dbReference>
<feature type="region of interest" description="Disordered" evidence="1">
    <location>
        <begin position="2669"/>
        <end position="2709"/>
    </location>
</feature>
<feature type="compositionally biased region" description="Basic and acidic residues" evidence="1">
    <location>
        <begin position="2136"/>
        <end position="2146"/>
    </location>
</feature>
<dbReference type="Pfam" id="PF14858">
    <property type="entry name" value="CFAP54_N"/>
    <property type="match status" value="1"/>
</dbReference>
<feature type="region of interest" description="Disordered" evidence="1">
    <location>
        <begin position="601"/>
        <end position="643"/>
    </location>
</feature>
<feature type="compositionally biased region" description="Low complexity" evidence="1">
    <location>
        <begin position="2911"/>
        <end position="2924"/>
    </location>
</feature>
<reference evidence="2 3" key="1">
    <citation type="submission" date="2014-11" db="EMBL/GenBank/DDBJ databases">
        <authorList>
            <person name="Zhu J."/>
            <person name="Qi W."/>
            <person name="Song R."/>
        </authorList>
    </citation>
    <scope>NUCLEOTIDE SEQUENCE [LARGE SCALE GENOMIC DNA]</scope>
</reference>
<evidence type="ECO:0000256" key="1">
    <source>
        <dbReference type="SAM" id="MobiDB-lite"/>
    </source>
</evidence>
<feature type="region of interest" description="Disordered" evidence="1">
    <location>
        <begin position="782"/>
        <end position="802"/>
    </location>
</feature>
<feature type="compositionally biased region" description="Acidic residues" evidence="1">
    <location>
        <begin position="2096"/>
        <end position="2105"/>
    </location>
</feature>
<feature type="region of interest" description="Disordered" evidence="1">
    <location>
        <begin position="2800"/>
        <end position="2846"/>
    </location>
</feature>
<dbReference type="InterPro" id="IPR027912">
    <property type="entry name" value="CFAP54"/>
</dbReference>
<sequence length="3714" mass="403508">MGERGSDSSEVFLSDLDLKVHQVIEATKKTPANAAPNKDTLERCGTLRQAYELALLHKAPGAPLPFLSRLLTLICALLEHNDWHLAYHAVIRPYSHLLDTVLQQALATAAKTTGEKEDSERRRVLEVCLPLLIGRAFCRYRGVVEREGWLGREGAVRHVRRSLVDLFEVLRICGQQAQDVKEPLYWVIYNASLLIDRICRYLCVHHLPYLTPPFLAYAIAHMASSLPLLTPQYLPIRLRMSFSLSTCLLNLGKPFDALKTLETAKSEVERLRSLEERDEVVPTETLALLDMGDKKVEAMKLKGMYWASKIDAQALISSILSLVPPRPLPSLPDDKPPPAPAAAAPKGKAAPKAPPKKGVDTGGGTAGVEQLEADAMSDGLVGWVVECMGMGGHFDNRIMPPSQPVEPFELPEESPATPPAEEEDEKQAPPDPKAKAKAKAAPKAEPKAKAKGGQPPAQQDDTGKRLTSDEVKEKQITLVGAIMPYVEVHMRRMSEAADKAEAYLRQPIPPPAAADESNEDAPAAVENEDETTKMTEKQLRIAVEIAQMSSQAFPLSVHLTLLMHTFGLEQWDAFTPLLQSMRLRCLLRNLYDPPLEEIDVLCAPAEDPPPPPPKPGQEADAPPPTAPASPPPPPSPPEGWKALGTDLNSHAIAAFRRRRAEKKEGGADDIKVPLQVHLIGRFFDPIAVMEANRSSSPAPLPCLLRSATRLCSLGIVFDRRPPQGDALALHDLTTRPQPSPPPIRAMTTVFPSLGLDGSHEDLKGEAAKMFYAVRRRLVDEVSHPPAHGSDSPPPPLLDGGALPLPVEPHVGAECVRGTMPFLVYLRYREADVWASDPFVYGREQGLFDKRKVEDEPKVDSGEGEGDAGEEEGEGEEGGGDSKTTPKLMEDLTDLSAEGAMDSPLLDDMEALTDPVRSLTVVTSTCLHLTSPSPQHNWIVGRDLKQTPEALLRKPFQRYVYVLAALNADPTPPLLRRVAMLLGLFRAVVVVSTETGETEGDGEGHMRERLGVFCRYLKRLTEGTIAPLVIGEYGDLLEDLALHAYRAFCRPVLLRIERMRRRHETREALISPDEHKGLQQWAETLRECLPILCKLLVSVRSRDALTVASLAHVTAALLAEAHHYRPAIQTIRSAISGMEAHIAARSNCGQGESEELDGMLQPAVVVSADPRGVRQREGQLKDAHHVVGGGVLRELGLLKELYQMLLWLEFNLHKSVAPLTLATVAQQQPTLTTQTVSTAMPKAEAKKTLKELTTRTIELQNAAGIVSKKVELSYQEADMIAELGDNPYLRCLFYCGLGERRPTVAPQALAKAMQEVEAAAEMEGKLLDYIDTHGNVVPSPHKGRLATPGPLPIGRSPTSVRLLLPHTPSGMPHLNVVAYGKPYGGGTSVMVATIHTHLKGAGVAQRGATAVEIRDLTPNAHYVFACAYESTSYSDALTAAAESGDEGMATLRQLKHQIRTSGGDPLPPPTDIQISPTSPTIGTYLPLPVPLLLCRVLEVAQRLDVVAVLDACWRQLWLWMCERKPKHAWRGGLGEWQLKTDVADRIGTAVLDGFAKCICNKYERVVQQQPSLPFPCNRAAQVAIFRMLNEVLIALDAARRSGESETVFRCVSLILWSAQPFLTLKTKPAQLLEAFSKAIVAVEGIAATSESAEGDDANGEPRVGWDPQARATVASLVFHIITAATQLSQLPYLPPLLSSDSADRYTASPAVQPLVGQLKGVGDLTLLLALTGHFTSSDIPSRLFTLLPSTEHGHDAAKEPLTTILRHFGDGKYGAALQVCRDGTLPVDHPLWAQVAVLSLRRFLTVKGLRGADEQTEDLAAVDEVAEKMGGGDESEGVSQTVEDIVGIERAFVTTDASVIESAPLSAVTLPPTEETKAKDTEEGEEGEEGEESGEQGDEGEEAEEPPPPPPTSLELREKVMRHPSAAWLAEVMILKASLALAQLQKRLKAQPPEAESGDEESDREVFSIPPGHFAFYDVMQLQLPEVERVPAAAAAVAEPETTGEEREGEGQNEDDDEGAEEADAEEPPLPSWREVTRQEGMRLLETILSCLVKAAVLAHLSGSPRLAMVASLAALNALLHLCPTPHELANPTTGTTDEDKDEEQGGDAAAREGLWLDVVVLCQVTMDCMAVLRRRQEERGGEKEWVPNEQLEELAQEPPAIPSCIQGRSEQQQESTEEETSRRSALDLPWRGGREGTMEATKLRGGEGEGDEDRGEDQWFEGMVSSGVDVPALGRLVGIAVQCAFTRRKWPAVIGIIRQFNALTNDSFAGQLLPFALSAQEHVIEQCRAAIKATEEHVSATQAEFDHYNKVKDRRKARALALAGLLSDEEQLYNHRKQVYADVLSQQYEELRSFRALHSLLTAAVDRSRKATPAAIVEWRQNKRTLTQFVQQLTDSSSSNNSSTDTSRPSNADLSRLVSSYRQTIELLRKKQLTNLVVQALLELGHLLWVGRDTEGAGKAWREAVDFTYRSVNAIDTWQQLELCAPETPTRAECCLLSLLALHRTATLVHPSQASLHLNVSLFASAIITQLLAAHPPHTHAPPDNDNNGTGVGIVWDVRVREVVKGWRMGSGAFAQPGVGGVDPVAVLEALEWFVQTLQLYDFALAPLVGICALHEHIAIDICRNAQRTCKSRLMRASILIRIGDFAAAQRLIWSISRGHDLPFPSLLTPSTDSSITSPARGNDGDPSRGDTGGGSDAINTDPCPAPFRNDLPIDDEANDKAVTEMGQWQLAERLMDVYDGYCSAFWTVVRGEWLLALASHQQLRTQPQEVGDIPHKPMLDMADDLLNAALSALTSSAPKPPAAAAEAAGKAAAKGKAAPAPAGKGKAPPPQPVDTKSDKTQPKALSADESDLLISIYRSLARVEECRGSLSAAVAHLLAAMQTFKPQATKQGESAGSLQASPREGGGGSAVAASSKAASVSDTSKAKRQMRKGPDVKVWLRLRCHLLHLLYRQGRLSALNTHIQHAQREADAPPPSAPPVPSHRFPSPERTTALATLPHPPPPKATQTVSASAPSGFDDPLSRVDIAVAKCQMLMLKGELLEACVTAKDVLGRVEGMHQAYPPVAYLRLLLCAVVIQAPGVLERGERGERGGKGATLTDKSERHKTIQPRKASFGEMKKVSTKAERPPQGWTDIGETREAWERRQVFLIQHMDAAMKSLDGNIRSFGFDLHPLDINQHIPLRSAAPKELPTEPTGLPIIPPPPSLLAQWLEKQEMGEGILRAEEGNGEEGEESRSANDSRVPQSRYVPHQLLRVHAELMLAERLMETARLDEARFHITEALSRLCSLSDAFHVGYLYVFGVTLLLKCDRLLSPRPPPDAVKLFNVTVACLHLTQTFASGDTALTHRLFSEGVRSLMAYFHPIREHPAALVCVVELMKASAELGAAELRVAECAGGGAIDASKVPPVVRSDLPIALARQGEEGGLPYANGATGLTALNVQMTLQSVRREDSLFHSLDGPLRLLTDQLHLSLLAALPNTYKLPSLPRLMDTDEETEGLTEEGEAQVLFRWSPATFMDVTERSVSPSTRAVLTCVVLGGGSSPVISRLVVSRKEWKGLSDRLRSEATRLSQPKASVTFLSDGIDASFPKWGYFIHLLESVADVLGGNGGGNGAAVQRRKKVIPFCGEIMKGNGDGEAPEEETSALEDTDGNHALPVPPFWDEDASESAQSSLATLLDSLAMLCDARGGQCHGSGDISGEAADLTGRFVRMFVGGCL</sequence>
<dbReference type="PANTHER" id="PTHR33487:SF1">
    <property type="entry name" value="CILIA- AND FLAGELLA-ASSOCIATED PROTEIN 54"/>
    <property type="match status" value="1"/>
</dbReference>
<dbReference type="STRING" id="1169540.A0A0G4F013"/>
<feature type="region of interest" description="Disordered" evidence="1">
    <location>
        <begin position="3224"/>
        <end position="3243"/>
    </location>
</feature>
<feature type="region of interest" description="Disordered" evidence="1">
    <location>
        <begin position="2393"/>
        <end position="2413"/>
    </location>
</feature>
<feature type="compositionally biased region" description="Acidic residues" evidence="1">
    <location>
        <begin position="2010"/>
        <end position="2026"/>
    </location>
</feature>
<feature type="compositionally biased region" description="Acidic residues" evidence="1">
    <location>
        <begin position="861"/>
        <end position="878"/>
    </location>
</feature>